<protein>
    <submittedName>
        <fullName evidence="2">Winged helix DNA-binding domain-containing protein</fullName>
    </submittedName>
</protein>
<sequence length="151" mass="16954">MTGAEIGDVLTGRRLAIDELGAELAERIVRKLSRKQRDIWEHEGPHAAGGDRARRTAPPRDPYTQLRDRETIIDKQYHRDVWRAVGDPGTVLVDGEIAGVWRPRKSERKLTIRVTSFGSLPARNKKPLQAEAEQVATLRGASSVDVEFDSY</sequence>
<evidence type="ECO:0000256" key="1">
    <source>
        <dbReference type="SAM" id="MobiDB-lite"/>
    </source>
</evidence>
<dbReference type="AlphaFoldDB" id="A0A6L3W6S9"/>
<keyword evidence="2" id="KW-0238">DNA-binding</keyword>
<reference evidence="2 3" key="1">
    <citation type="submission" date="2019-09" db="EMBL/GenBank/DDBJ databases">
        <title>Actinomadura physcomitrii sp. nov., a novel actinomycete isolated from moss [Physcomitrium sphaericum (Ludw) Fuernr].</title>
        <authorList>
            <person name="Liu C."/>
            <person name="Zhuang X."/>
        </authorList>
    </citation>
    <scope>NUCLEOTIDE SEQUENCE [LARGE SCALE GENOMIC DNA]</scope>
    <source>
        <strain evidence="2 3">CYP1-1B</strain>
    </source>
</reference>
<feature type="compositionally biased region" description="Basic and acidic residues" evidence="1">
    <location>
        <begin position="40"/>
        <end position="54"/>
    </location>
</feature>
<accession>A0A6L3W6S9</accession>
<keyword evidence="3" id="KW-1185">Reference proteome</keyword>
<dbReference type="EMBL" id="WBMR01000002">
    <property type="protein sequence ID" value="KAB2390030.1"/>
    <property type="molecule type" value="Genomic_DNA"/>
</dbReference>
<dbReference type="OrthoDB" id="9148135at2"/>
<evidence type="ECO:0000313" key="2">
    <source>
        <dbReference type="EMBL" id="KAB2390030.1"/>
    </source>
</evidence>
<feature type="region of interest" description="Disordered" evidence="1">
    <location>
        <begin position="40"/>
        <end position="64"/>
    </location>
</feature>
<dbReference type="GO" id="GO:0003677">
    <property type="term" value="F:DNA binding"/>
    <property type="evidence" value="ECO:0007669"/>
    <property type="project" value="UniProtKB-KW"/>
</dbReference>
<dbReference type="Proteomes" id="UP000483004">
    <property type="component" value="Unassembled WGS sequence"/>
</dbReference>
<dbReference type="Pfam" id="PF06224">
    <property type="entry name" value="AlkZ-like"/>
    <property type="match status" value="1"/>
</dbReference>
<name>A0A6L3W6S9_9ACTN</name>
<proteinExistence type="predicted"/>
<comment type="caution">
    <text evidence="2">The sequence shown here is derived from an EMBL/GenBank/DDBJ whole genome shotgun (WGS) entry which is preliminary data.</text>
</comment>
<evidence type="ECO:0000313" key="3">
    <source>
        <dbReference type="Proteomes" id="UP000483004"/>
    </source>
</evidence>
<dbReference type="InterPro" id="IPR009351">
    <property type="entry name" value="AlkZ-like"/>
</dbReference>
<dbReference type="PANTHER" id="PTHR38479">
    <property type="entry name" value="LMO0824 PROTEIN"/>
    <property type="match status" value="1"/>
</dbReference>
<gene>
    <name evidence="2" type="ORF">F9B16_01945</name>
</gene>
<organism evidence="2 3">
    <name type="scientific">Actinomadura montaniterrae</name>
    <dbReference type="NCBI Taxonomy" id="1803903"/>
    <lineage>
        <taxon>Bacteria</taxon>
        <taxon>Bacillati</taxon>
        <taxon>Actinomycetota</taxon>
        <taxon>Actinomycetes</taxon>
        <taxon>Streptosporangiales</taxon>
        <taxon>Thermomonosporaceae</taxon>
        <taxon>Actinomadura</taxon>
    </lineage>
</organism>
<dbReference type="PANTHER" id="PTHR38479:SF2">
    <property type="entry name" value="WINGED HELIX DNA-BINDING DOMAIN-CONTAINING PROTEIN"/>
    <property type="match status" value="1"/>
</dbReference>